<evidence type="ECO:0000256" key="1">
    <source>
        <dbReference type="ARBA" id="ARBA00006806"/>
    </source>
</evidence>
<dbReference type="GO" id="GO:0007023">
    <property type="term" value="P:post-chaperonin tubulin folding pathway"/>
    <property type="evidence" value="ECO:0007669"/>
    <property type="project" value="UniProtKB-UniRule"/>
</dbReference>
<evidence type="ECO:0000256" key="2">
    <source>
        <dbReference type="ARBA" id="ARBA00023186"/>
    </source>
</evidence>
<comment type="subcellular location">
    <subcellularLocation>
        <location evidence="3">Cytoplasm</location>
        <location evidence="3">Cytoskeleton</location>
    </subcellularLocation>
</comment>
<dbReference type="PANTHER" id="PTHR21500">
    <property type="entry name" value="TUBULIN-SPECIFIC CHAPERONE A"/>
    <property type="match status" value="1"/>
</dbReference>
<dbReference type="STRING" id="1330018.A0A167KND4"/>
<evidence type="ECO:0000313" key="5">
    <source>
        <dbReference type="Proteomes" id="UP000076738"/>
    </source>
</evidence>
<dbReference type="AlphaFoldDB" id="A0A167KND4"/>
<gene>
    <name evidence="4" type="ORF">CALVIDRAFT_565235</name>
</gene>
<dbReference type="GO" id="GO:0007021">
    <property type="term" value="P:tubulin complex assembly"/>
    <property type="evidence" value="ECO:0007669"/>
    <property type="project" value="UniProtKB-UniRule"/>
</dbReference>
<dbReference type="GO" id="GO:0005874">
    <property type="term" value="C:microtubule"/>
    <property type="evidence" value="ECO:0007669"/>
    <property type="project" value="UniProtKB-KW"/>
</dbReference>
<keyword evidence="2 3" id="KW-0143">Chaperone</keyword>
<accession>A0A167KND4</accession>
<dbReference type="InterPro" id="IPR036126">
    <property type="entry name" value="TBCA_sf"/>
</dbReference>
<dbReference type="EMBL" id="KV417292">
    <property type="protein sequence ID" value="KZO94829.1"/>
    <property type="molecule type" value="Genomic_DNA"/>
</dbReference>
<dbReference type="GO" id="GO:0005829">
    <property type="term" value="C:cytosol"/>
    <property type="evidence" value="ECO:0007669"/>
    <property type="project" value="TreeGrafter"/>
</dbReference>
<comment type="similarity">
    <text evidence="1 3">Belongs to the TBCA family.</text>
</comment>
<keyword evidence="3" id="KW-0206">Cytoskeleton</keyword>
<dbReference type="Gene3D" id="1.20.58.90">
    <property type="match status" value="1"/>
</dbReference>
<keyword evidence="5" id="KW-1185">Reference proteome</keyword>
<protein>
    <recommendedName>
        <fullName evidence="3">Tubulin-specific chaperone A</fullName>
    </recommendedName>
</protein>
<dbReference type="GO" id="GO:0048487">
    <property type="term" value="F:beta-tubulin binding"/>
    <property type="evidence" value="ECO:0007669"/>
    <property type="project" value="InterPro"/>
</dbReference>
<dbReference type="Pfam" id="PF02970">
    <property type="entry name" value="TBCA"/>
    <property type="match status" value="1"/>
</dbReference>
<organism evidence="4 5">
    <name type="scientific">Calocera viscosa (strain TUFC12733)</name>
    <dbReference type="NCBI Taxonomy" id="1330018"/>
    <lineage>
        <taxon>Eukaryota</taxon>
        <taxon>Fungi</taxon>
        <taxon>Dikarya</taxon>
        <taxon>Basidiomycota</taxon>
        <taxon>Agaricomycotina</taxon>
        <taxon>Dacrymycetes</taxon>
        <taxon>Dacrymycetales</taxon>
        <taxon>Dacrymycetaceae</taxon>
        <taxon>Calocera</taxon>
    </lineage>
</organism>
<dbReference type="OrthoDB" id="296187at2759"/>
<dbReference type="Proteomes" id="UP000076738">
    <property type="component" value="Unassembled WGS sequence"/>
</dbReference>
<dbReference type="InterPro" id="IPR004226">
    <property type="entry name" value="TBCA"/>
</dbReference>
<comment type="subunit">
    <text evidence="3">Supercomplex made of cofactors A to E. Cofactors A and D function by capturing and stabilizing tubulin in a quasi-native conformation. Cofactor E binds to the cofactor D-tubulin complex; interaction with cofactor C then causes the release of tubulin polypeptides that are committed to the native state.</text>
</comment>
<proteinExistence type="inferred from homology"/>
<evidence type="ECO:0000256" key="3">
    <source>
        <dbReference type="RuleBase" id="RU364030"/>
    </source>
</evidence>
<sequence>MSDGKSLRNQLRIKAGVVTRLSKENGLYVQEAEQNQRKLDKLLADGPEEEWDVKNARRLVEESNRMIANTRAHLEKAADDLRDLVASTRGEEGVGNSEEWANADKALEIVAS</sequence>
<evidence type="ECO:0000313" key="4">
    <source>
        <dbReference type="EMBL" id="KZO94829.1"/>
    </source>
</evidence>
<keyword evidence="3" id="KW-0493">Microtubule</keyword>
<keyword evidence="3" id="KW-0963">Cytoplasm</keyword>
<dbReference type="SUPFAM" id="SSF46988">
    <property type="entry name" value="Tubulin chaperone cofactor A"/>
    <property type="match status" value="1"/>
</dbReference>
<name>A0A167KND4_CALVF</name>
<dbReference type="PANTHER" id="PTHR21500:SF0">
    <property type="entry name" value="TUBULIN-SPECIFIC CHAPERONE A"/>
    <property type="match status" value="1"/>
</dbReference>
<reference evidence="4 5" key="1">
    <citation type="journal article" date="2016" name="Mol. Biol. Evol.">
        <title>Comparative Genomics of Early-Diverging Mushroom-Forming Fungi Provides Insights into the Origins of Lignocellulose Decay Capabilities.</title>
        <authorList>
            <person name="Nagy L.G."/>
            <person name="Riley R."/>
            <person name="Tritt A."/>
            <person name="Adam C."/>
            <person name="Daum C."/>
            <person name="Floudas D."/>
            <person name="Sun H."/>
            <person name="Yadav J.S."/>
            <person name="Pangilinan J."/>
            <person name="Larsson K.H."/>
            <person name="Matsuura K."/>
            <person name="Barry K."/>
            <person name="Labutti K."/>
            <person name="Kuo R."/>
            <person name="Ohm R.A."/>
            <person name="Bhattacharya S.S."/>
            <person name="Shirouzu T."/>
            <person name="Yoshinaga Y."/>
            <person name="Martin F.M."/>
            <person name="Grigoriev I.V."/>
            <person name="Hibbett D.S."/>
        </authorList>
    </citation>
    <scope>NUCLEOTIDE SEQUENCE [LARGE SCALE GENOMIC DNA]</scope>
    <source>
        <strain evidence="4 5">TUFC12733</strain>
    </source>
</reference>